<gene>
    <name evidence="1" type="ORF">LCGC14_1446540</name>
</gene>
<accession>A0A0F9K5E0</accession>
<protein>
    <submittedName>
        <fullName evidence="1">Uncharacterized protein</fullName>
    </submittedName>
</protein>
<proteinExistence type="predicted"/>
<comment type="caution">
    <text evidence="1">The sequence shown here is derived from an EMBL/GenBank/DDBJ whole genome shotgun (WGS) entry which is preliminary data.</text>
</comment>
<reference evidence="1" key="1">
    <citation type="journal article" date="2015" name="Nature">
        <title>Complex archaea that bridge the gap between prokaryotes and eukaryotes.</title>
        <authorList>
            <person name="Spang A."/>
            <person name="Saw J.H."/>
            <person name="Jorgensen S.L."/>
            <person name="Zaremba-Niedzwiedzka K."/>
            <person name="Martijn J."/>
            <person name="Lind A.E."/>
            <person name="van Eijk R."/>
            <person name="Schleper C."/>
            <person name="Guy L."/>
            <person name="Ettema T.J."/>
        </authorList>
    </citation>
    <scope>NUCLEOTIDE SEQUENCE</scope>
</reference>
<dbReference type="AlphaFoldDB" id="A0A0F9K5E0"/>
<organism evidence="1">
    <name type="scientific">marine sediment metagenome</name>
    <dbReference type="NCBI Taxonomy" id="412755"/>
    <lineage>
        <taxon>unclassified sequences</taxon>
        <taxon>metagenomes</taxon>
        <taxon>ecological metagenomes</taxon>
    </lineage>
</organism>
<feature type="non-terminal residue" evidence="1">
    <location>
        <position position="1"/>
    </location>
</feature>
<name>A0A0F9K5E0_9ZZZZ</name>
<dbReference type="EMBL" id="LAZR01009918">
    <property type="protein sequence ID" value="KKM69851.1"/>
    <property type="molecule type" value="Genomic_DNA"/>
</dbReference>
<evidence type="ECO:0000313" key="1">
    <source>
        <dbReference type="EMBL" id="KKM69851.1"/>
    </source>
</evidence>
<sequence length="26" mass="2827">PLYTPPEGLAALKNWELVRAEAESAT</sequence>